<organism evidence="1 2">
    <name type="scientific">Phytopseudomonas flavescens</name>
    <dbReference type="NCBI Taxonomy" id="29435"/>
    <lineage>
        <taxon>Bacteria</taxon>
        <taxon>Pseudomonadati</taxon>
        <taxon>Pseudomonadota</taxon>
        <taxon>Gammaproteobacteria</taxon>
        <taxon>Pseudomonadales</taxon>
        <taxon>Pseudomonadaceae</taxon>
        <taxon>Phytopseudomonas</taxon>
    </lineage>
</organism>
<evidence type="ECO:0000313" key="1">
    <source>
        <dbReference type="EMBL" id="SDI16244.1"/>
    </source>
</evidence>
<protein>
    <submittedName>
        <fullName evidence="1">Uncharacterized protein</fullName>
    </submittedName>
</protein>
<sequence length="268" mass="29300">MPSTLLQLLALVCQGNAALAGRRVMPAQPVFTTCLAIHFSERRGGDRVVLANDPAGWFEALARDGVRQLHACYLPVAQQSRDERLSLPYLGGGSRWLIECRKSATADHWIGHWEQPAGAPRERPWQVDYRRVARDAAPLGDAQLQIPVLFDELTGQLVDIAAFADQQGYANFARCFARAAATLRGSCPVADTGIAPPGLLDPRAERLINACRQAWVFGGMGSWNDVALRDPDALLRYETLTGRLYESLQHALGSAVDPRTFADATGPR</sequence>
<dbReference type="STRING" id="29435.SAMN05216588_11235"/>
<dbReference type="Proteomes" id="UP000198606">
    <property type="component" value="Unassembled WGS sequence"/>
</dbReference>
<evidence type="ECO:0000313" key="2">
    <source>
        <dbReference type="Proteomes" id="UP000198606"/>
    </source>
</evidence>
<dbReference type="RefSeq" id="WP_084307234.1">
    <property type="nucleotide sequence ID" value="NZ_FNDG01000012.1"/>
</dbReference>
<reference evidence="1 2" key="1">
    <citation type="submission" date="2016-10" db="EMBL/GenBank/DDBJ databases">
        <authorList>
            <person name="de Groot N.N."/>
        </authorList>
    </citation>
    <scope>NUCLEOTIDE SEQUENCE [LARGE SCALE GENOMIC DNA]</scope>
    <source>
        <strain evidence="1 2">LMG 18387</strain>
    </source>
</reference>
<name>A0A1G8IBI4_9GAMM</name>
<accession>A0A1G8IBI4</accession>
<dbReference type="EMBL" id="FNDG01000012">
    <property type="protein sequence ID" value="SDI16244.1"/>
    <property type="molecule type" value="Genomic_DNA"/>
</dbReference>
<dbReference type="AlphaFoldDB" id="A0A1G8IBI4"/>
<proteinExistence type="predicted"/>
<gene>
    <name evidence="1" type="ORF">SAMN05216588_11235</name>
</gene>